<keyword evidence="2" id="KW-1185">Reference proteome</keyword>
<reference evidence="1 2" key="1">
    <citation type="submission" date="2024-01" db="EMBL/GenBank/DDBJ databases">
        <title>The genomes of 5 underutilized Papilionoideae crops provide insights into root nodulation and disease resistanc.</title>
        <authorList>
            <person name="Jiang F."/>
        </authorList>
    </citation>
    <scope>NUCLEOTIDE SEQUENCE [LARGE SCALE GENOMIC DNA]</scope>
    <source>
        <strain evidence="1">LVBAO_FW01</strain>
        <tissue evidence="1">Leaves</tissue>
    </source>
</reference>
<accession>A0AAN9PPH4</accession>
<dbReference type="EMBL" id="JAYMYQ010000010">
    <property type="protein sequence ID" value="KAK7307295.1"/>
    <property type="molecule type" value="Genomic_DNA"/>
</dbReference>
<dbReference type="Proteomes" id="UP001367508">
    <property type="component" value="Unassembled WGS sequence"/>
</dbReference>
<name>A0AAN9PPH4_CANGL</name>
<organism evidence="1 2">
    <name type="scientific">Canavalia gladiata</name>
    <name type="common">Sword bean</name>
    <name type="synonym">Dolichos gladiatus</name>
    <dbReference type="NCBI Taxonomy" id="3824"/>
    <lineage>
        <taxon>Eukaryota</taxon>
        <taxon>Viridiplantae</taxon>
        <taxon>Streptophyta</taxon>
        <taxon>Embryophyta</taxon>
        <taxon>Tracheophyta</taxon>
        <taxon>Spermatophyta</taxon>
        <taxon>Magnoliopsida</taxon>
        <taxon>eudicotyledons</taxon>
        <taxon>Gunneridae</taxon>
        <taxon>Pentapetalae</taxon>
        <taxon>rosids</taxon>
        <taxon>fabids</taxon>
        <taxon>Fabales</taxon>
        <taxon>Fabaceae</taxon>
        <taxon>Papilionoideae</taxon>
        <taxon>50 kb inversion clade</taxon>
        <taxon>NPAAA clade</taxon>
        <taxon>indigoferoid/millettioid clade</taxon>
        <taxon>Phaseoleae</taxon>
        <taxon>Canavalia</taxon>
    </lineage>
</organism>
<evidence type="ECO:0000313" key="2">
    <source>
        <dbReference type="Proteomes" id="UP001367508"/>
    </source>
</evidence>
<dbReference type="AlphaFoldDB" id="A0AAN9PPH4"/>
<comment type="caution">
    <text evidence="1">The sequence shown here is derived from an EMBL/GenBank/DDBJ whole genome shotgun (WGS) entry which is preliminary data.</text>
</comment>
<proteinExistence type="predicted"/>
<gene>
    <name evidence="1" type="ORF">VNO77_40226</name>
</gene>
<protein>
    <submittedName>
        <fullName evidence="1">Uncharacterized protein</fullName>
    </submittedName>
</protein>
<sequence>MHCCNMATIGLSSVILQGIILSHHGGCGFGMVRSESLCINLHSRHCILYSLFFILYVKKNKGLAFGHMGLNKTKGRTEVQSSEKQSFGRIQGIWILSLLGE</sequence>
<evidence type="ECO:0000313" key="1">
    <source>
        <dbReference type="EMBL" id="KAK7307295.1"/>
    </source>
</evidence>